<name>A0ABD1YA80_9MARC</name>
<organism evidence="2 3">
    <name type="scientific">Riccia fluitans</name>
    <dbReference type="NCBI Taxonomy" id="41844"/>
    <lineage>
        <taxon>Eukaryota</taxon>
        <taxon>Viridiplantae</taxon>
        <taxon>Streptophyta</taxon>
        <taxon>Embryophyta</taxon>
        <taxon>Marchantiophyta</taxon>
        <taxon>Marchantiopsida</taxon>
        <taxon>Marchantiidae</taxon>
        <taxon>Marchantiales</taxon>
        <taxon>Ricciaceae</taxon>
        <taxon>Riccia</taxon>
    </lineage>
</organism>
<comment type="caution">
    <text evidence="2">The sequence shown here is derived from an EMBL/GenBank/DDBJ whole genome shotgun (WGS) entry which is preliminary data.</text>
</comment>
<dbReference type="AlphaFoldDB" id="A0ABD1YA80"/>
<feature type="region of interest" description="Disordered" evidence="1">
    <location>
        <begin position="24"/>
        <end position="45"/>
    </location>
</feature>
<evidence type="ECO:0000313" key="2">
    <source>
        <dbReference type="EMBL" id="KAL2623667.1"/>
    </source>
</evidence>
<gene>
    <name evidence="2" type="ORF">R1flu_003872</name>
</gene>
<keyword evidence="3" id="KW-1185">Reference proteome</keyword>
<proteinExistence type="predicted"/>
<protein>
    <submittedName>
        <fullName evidence="2">Uncharacterized protein</fullName>
    </submittedName>
</protein>
<sequence length="123" mass="13423">MVTRETQSRATQWVRCSADDRVRAISNHDGKATSSSPPTLLRLGKNTNPRVTMGIAHEVGTHSSPECQGAMDLRSPMDQVIGPNGRRPATVEGDYFSPRTHVLLEGERQHYGVPAVGLRFAEG</sequence>
<accession>A0ABD1YA80</accession>
<evidence type="ECO:0000256" key="1">
    <source>
        <dbReference type="SAM" id="MobiDB-lite"/>
    </source>
</evidence>
<evidence type="ECO:0000313" key="3">
    <source>
        <dbReference type="Proteomes" id="UP001605036"/>
    </source>
</evidence>
<dbReference type="Proteomes" id="UP001605036">
    <property type="component" value="Unassembled WGS sequence"/>
</dbReference>
<dbReference type="EMBL" id="JBHFFA010000006">
    <property type="protein sequence ID" value="KAL2623667.1"/>
    <property type="molecule type" value="Genomic_DNA"/>
</dbReference>
<reference evidence="2 3" key="1">
    <citation type="submission" date="2024-09" db="EMBL/GenBank/DDBJ databases">
        <title>Chromosome-scale assembly of Riccia fluitans.</title>
        <authorList>
            <person name="Paukszto L."/>
            <person name="Sawicki J."/>
            <person name="Karawczyk K."/>
            <person name="Piernik-Szablinska J."/>
            <person name="Szczecinska M."/>
            <person name="Mazdziarz M."/>
        </authorList>
    </citation>
    <scope>NUCLEOTIDE SEQUENCE [LARGE SCALE GENOMIC DNA]</scope>
    <source>
        <strain evidence="2">Rf_01</strain>
        <tissue evidence="2">Aerial parts of the thallus</tissue>
    </source>
</reference>